<dbReference type="EMBL" id="LFNG01000028">
    <property type="protein sequence ID" value="KMQ70178.1"/>
    <property type="molecule type" value="Genomic_DNA"/>
</dbReference>
<reference evidence="2 3" key="1">
    <citation type="journal article" date="2004" name="Int. J. Syst. Evol. Microbiol.">
        <title>Kaistella koreensis gen. nov., sp. nov., a novel member of the Chryseobacterium-Bergeyella-Riemerella branch.</title>
        <authorList>
            <person name="Kim M.K."/>
            <person name="Im W.T."/>
            <person name="Shin Y.K."/>
            <person name="Lim J.H."/>
            <person name="Kim S.H."/>
            <person name="Lee B.C."/>
            <person name="Park M.Y."/>
            <person name="Lee K.Y."/>
            <person name="Lee S.T."/>
        </authorList>
    </citation>
    <scope>NUCLEOTIDE SEQUENCE [LARGE SCALE GENOMIC DNA]</scope>
    <source>
        <strain evidence="2 3">CCUG 49689</strain>
    </source>
</reference>
<comment type="caution">
    <text evidence="2">The sequence shown here is derived from an EMBL/GenBank/DDBJ whole genome shotgun (WGS) entry which is preliminary data.</text>
</comment>
<dbReference type="RefSeq" id="WP_048500643.1">
    <property type="nucleotide sequence ID" value="NZ_LFNG01000028.1"/>
</dbReference>
<dbReference type="STRING" id="1304281.ACM44_13815"/>
<keyword evidence="1" id="KW-0472">Membrane</keyword>
<keyword evidence="3" id="KW-1185">Reference proteome</keyword>
<sequence length="221" mass="26055">MKGNKLENYEIEDLEDSLSEFKKNYEIDLSQDELNTITNIQELADKIVEKFNYENVDDCTYQQAFYKLKSIFEKLNISPQKIDTKTDLKILIPRKNRIKTVKQIQKELGIKLQILEPKQSIIAILFVLSFCAIISTFFNLTYLVISGIILFFLYKITFETAREFRLSTFGELAKEITKENYFKSRRSPKTINKSEFKNIVIDWFSERLDIEKDKLQTATLI</sequence>
<evidence type="ECO:0000313" key="3">
    <source>
        <dbReference type="Proteomes" id="UP000035900"/>
    </source>
</evidence>
<keyword evidence="1" id="KW-1133">Transmembrane helix</keyword>
<dbReference type="AlphaFoldDB" id="A0A0J7IV87"/>
<dbReference type="Proteomes" id="UP000035900">
    <property type="component" value="Unassembled WGS sequence"/>
</dbReference>
<proteinExistence type="predicted"/>
<evidence type="ECO:0000256" key="1">
    <source>
        <dbReference type="SAM" id="Phobius"/>
    </source>
</evidence>
<dbReference type="OrthoDB" id="668798at2"/>
<accession>A0A0J7IV87</accession>
<keyword evidence="1" id="KW-0812">Transmembrane</keyword>
<evidence type="ECO:0000313" key="2">
    <source>
        <dbReference type="EMBL" id="KMQ70178.1"/>
    </source>
</evidence>
<dbReference type="PATRIC" id="fig|1304281.5.peg.2994"/>
<organism evidence="2 3">
    <name type="scientific">Chryseobacterium koreense CCUG 49689</name>
    <dbReference type="NCBI Taxonomy" id="1304281"/>
    <lineage>
        <taxon>Bacteria</taxon>
        <taxon>Pseudomonadati</taxon>
        <taxon>Bacteroidota</taxon>
        <taxon>Flavobacteriia</taxon>
        <taxon>Flavobacteriales</taxon>
        <taxon>Weeksellaceae</taxon>
        <taxon>Chryseobacterium group</taxon>
        <taxon>Chryseobacterium</taxon>
    </lineage>
</organism>
<gene>
    <name evidence="2" type="ORF">ACM44_13815</name>
</gene>
<feature type="transmembrane region" description="Helical" evidence="1">
    <location>
        <begin position="121"/>
        <end position="154"/>
    </location>
</feature>
<protein>
    <submittedName>
        <fullName evidence="2">Uncharacterized protein</fullName>
    </submittedName>
</protein>
<name>A0A0J7IV87_9FLAO</name>